<accession>A0A158QUF5</accession>
<dbReference type="EC" id="6.1.1.20" evidence="3"/>
<dbReference type="InterPro" id="IPR006195">
    <property type="entry name" value="aa-tRNA-synth_II"/>
</dbReference>
<dbReference type="PANTHER" id="PTHR11538">
    <property type="entry name" value="PHENYLALANYL-TRNA SYNTHETASE"/>
    <property type="match status" value="1"/>
</dbReference>
<comment type="subcellular location">
    <subcellularLocation>
        <location evidence="1">Mitochondrion matrix</location>
    </subcellularLocation>
</comment>
<dbReference type="GO" id="GO:0005759">
    <property type="term" value="C:mitochondrial matrix"/>
    <property type="evidence" value="ECO:0007669"/>
    <property type="project" value="UniProtKB-SubCell"/>
</dbReference>
<evidence type="ECO:0000256" key="9">
    <source>
        <dbReference type="ARBA" id="ARBA00023128"/>
    </source>
</evidence>
<keyword evidence="6" id="KW-0067">ATP-binding</keyword>
<dbReference type="Proteomes" id="UP000267029">
    <property type="component" value="Unassembled WGS sequence"/>
</dbReference>
<dbReference type="EMBL" id="UXSR01005240">
    <property type="protein sequence ID" value="VDD80173.1"/>
    <property type="molecule type" value="Genomic_DNA"/>
</dbReference>
<evidence type="ECO:0000256" key="10">
    <source>
        <dbReference type="ARBA" id="ARBA00023146"/>
    </source>
</evidence>
<proteinExistence type="inferred from homology"/>
<dbReference type="Pfam" id="PF01409">
    <property type="entry name" value="tRNA-synt_2d"/>
    <property type="match status" value="2"/>
</dbReference>
<dbReference type="PANTHER" id="PTHR11538:SF41">
    <property type="entry name" value="PHENYLALANINE--TRNA LIGASE, MITOCHONDRIAL"/>
    <property type="match status" value="1"/>
</dbReference>
<dbReference type="STRING" id="53468.A0A158QUF5"/>
<name>A0A158QUF5_MESCO</name>
<organism evidence="15 16">
    <name type="scientific">Mesocestoides corti</name>
    <name type="common">Flatworm</name>
    <dbReference type="NCBI Taxonomy" id="53468"/>
    <lineage>
        <taxon>Eukaryota</taxon>
        <taxon>Metazoa</taxon>
        <taxon>Spiralia</taxon>
        <taxon>Lophotrochozoa</taxon>
        <taxon>Platyhelminthes</taxon>
        <taxon>Cestoda</taxon>
        <taxon>Eucestoda</taxon>
        <taxon>Cyclophyllidea</taxon>
        <taxon>Mesocestoididae</taxon>
        <taxon>Mesocestoides</taxon>
    </lineage>
</organism>
<dbReference type="InterPro" id="IPR002319">
    <property type="entry name" value="Phenylalanyl-tRNA_Synthase"/>
</dbReference>
<dbReference type="GO" id="GO:0006432">
    <property type="term" value="P:phenylalanyl-tRNA aminoacylation"/>
    <property type="evidence" value="ECO:0007669"/>
    <property type="project" value="TreeGrafter"/>
</dbReference>
<sequence>MLGYFLFEAIPTICLVHAKRQSTIHECSANILNNLVSIRGKTYRNDSCYNISPKILDLLNRNLHNQKNHPLWLIKSRIVDFFYKRPAHKRSHENSAGGGGSPLFSVHDSISPVVSTFQNFDSLLVAPDHVSRRPTDTYYVNATTVLRSHTSAHEMDLIKSGLNAFLVVGDVYRRDDIDALHYPAFHQLEGVRLFSQNELFKDAIDPSGCFNLFEPSARDAHAPLVPLSEALPSSDLPPDRQPRHSIETTYCLEFQLKRVLEELAIHLFGKGSHVVERWQNASWQAVACRVVRRCLTPLDSDLAKTGCLTCWVIHVDIPMRWVPAYFPFTHPSWELEVQTGVLTGNSTDGWTEMLGCGILRQEILDHSGVTNKVAYAFGLGLERWAMKLYSIPDIRLFWSQDSGFLNQFKTDDFNQPIHYKAVSVFPPCHLDISFWLPSETDPKPSSSSAHLEFERDFFELVRGVAGDLVEQVTLIDRFEDKKRSRVSYCYRIVYRDHHRTLTMKEVRPLHQKVASLAESQLKVTVR</sequence>
<dbReference type="InterPro" id="IPR036690">
    <property type="entry name" value="Fdx_antiC-bd_sf"/>
</dbReference>
<evidence type="ECO:0000256" key="4">
    <source>
        <dbReference type="ARBA" id="ARBA00022598"/>
    </source>
</evidence>
<evidence type="ECO:0000256" key="6">
    <source>
        <dbReference type="ARBA" id="ARBA00022840"/>
    </source>
</evidence>
<evidence type="ECO:0000256" key="11">
    <source>
        <dbReference type="ARBA" id="ARBA00031194"/>
    </source>
</evidence>
<dbReference type="SUPFAM" id="SSF55681">
    <property type="entry name" value="Class II aaRS and biotin synthetases"/>
    <property type="match status" value="1"/>
</dbReference>
<reference evidence="15 16" key="1">
    <citation type="submission" date="2018-10" db="EMBL/GenBank/DDBJ databases">
        <authorList>
            <consortium name="Pathogen Informatics"/>
        </authorList>
    </citation>
    <scope>NUCLEOTIDE SEQUENCE [LARGE SCALE GENOMIC DNA]</scope>
</reference>
<keyword evidence="7" id="KW-0648">Protein biosynthesis</keyword>
<dbReference type="InterPro" id="IPR005121">
    <property type="entry name" value="Fdx_antiC-bd"/>
</dbReference>
<keyword evidence="4" id="KW-0436">Ligase</keyword>
<evidence type="ECO:0000256" key="7">
    <source>
        <dbReference type="ARBA" id="ARBA00022917"/>
    </source>
</evidence>
<protein>
    <recommendedName>
        <fullName evidence="3">phenylalanine--tRNA ligase</fullName>
        <ecNumber evidence="3">6.1.1.20</ecNumber>
    </recommendedName>
    <alternativeName>
        <fullName evidence="11">Phenylalanyl-tRNA synthetase</fullName>
    </alternativeName>
</protein>
<dbReference type="PROSITE" id="PS50862">
    <property type="entry name" value="AA_TRNA_LIGASE_II"/>
    <property type="match status" value="1"/>
</dbReference>
<dbReference type="GO" id="GO:0004826">
    <property type="term" value="F:phenylalanine-tRNA ligase activity"/>
    <property type="evidence" value="ECO:0007669"/>
    <property type="project" value="UniProtKB-EC"/>
</dbReference>
<dbReference type="FunFam" id="3.30.70.380:FF:000002">
    <property type="entry name" value="phenylalanine--tRNA ligase, mitochondrial"/>
    <property type="match status" value="1"/>
</dbReference>
<comment type="similarity">
    <text evidence="2">Belongs to the class-II aminoacyl-tRNA synthetase family.</text>
</comment>
<feature type="domain" description="Aminoacyl-transfer RNA synthetases class-II family profile" evidence="13">
    <location>
        <begin position="169"/>
        <end position="426"/>
    </location>
</feature>
<keyword evidence="9" id="KW-0496">Mitochondrion</keyword>
<evidence type="ECO:0000313" key="15">
    <source>
        <dbReference type="EMBL" id="VDD80173.1"/>
    </source>
</evidence>
<dbReference type="AlphaFoldDB" id="A0A158QUF5"/>
<dbReference type="Pfam" id="PF03147">
    <property type="entry name" value="FDX-ACB"/>
    <property type="match status" value="1"/>
</dbReference>
<evidence type="ECO:0000313" key="16">
    <source>
        <dbReference type="Proteomes" id="UP000267029"/>
    </source>
</evidence>
<dbReference type="SUPFAM" id="SSF54991">
    <property type="entry name" value="Anticodon-binding domain of PheRS"/>
    <property type="match status" value="1"/>
</dbReference>
<evidence type="ECO:0000259" key="14">
    <source>
        <dbReference type="PROSITE" id="PS51447"/>
    </source>
</evidence>
<keyword evidence="5" id="KW-0547">Nucleotide-binding</keyword>
<evidence type="ECO:0000256" key="2">
    <source>
        <dbReference type="ARBA" id="ARBA00008226"/>
    </source>
</evidence>
<keyword evidence="8" id="KW-0809">Transit peptide</keyword>
<evidence type="ECO:0000256" key="3">
    <source>
        <dbReference type="ARBA" id="ARBA00012814"/>
    </source>
</evidence>
<dbReference type="OrthoDB" id="4457at2759"/>
<evidence type="ECO:0000256" key="12">
    <source>
        <dbReference type="ARBA" id="ARBA00049255"/>
    </source>
</evidence>
<evidence type="ECO:0000256" key="5">
    <source>
        <dbReference type="ARBA" id="ARBA00022741"/>
    </source>
</evidence>
<gene>
    <name evidence="15" type="ORF">MCOS_LOCUS6176</name>
</gene>
<dbReference type="GO" id="GO:0000049">
    <property type="term" value="F:tRNA binding"/>
    <property type="evidence" value="ECO:0007669"/>
    <property type="project" value="InterPro"/>
</dbReference>
<dbReference type="Gene3D" id="3.30.70.380">
    <property type="entry name" value="Ferrodoxin-fold anticodon-binding domain"/>
    <property type="match status" value="1"/>
</dbReference>
<dbReference type="PROSITE" id="PS51447">
    <property type="entry name" value="FDX_ACB"/>
    <property type="match status" value="1"/>
</dbReference>
<evidence type="ECO:0000256" key="1">
    <source>
        <dbReference type="ARBA" id="ARBA00004305"/>
    </source>
</evidence>
<keyword evidence="10" id="KW-0030">Aminoacyl-tRNA synthetase</keyword>
<dbReference type="GO" id="GO:0005524">
    <property type="term" value="F:ATP binding"/>
    <property type="evidence" value="ECO:0007669"/>
    <property type="project" value="UniProtKB-KW"/>
</dbReference>
<comment type="catalytic activity">
    <reaction evidence="12">
        <text>tRNA(Phe) + L-phenylalanine + ATP = L-phenylalanyl-tRNA(Phe) + AMP + diphosphate + H(+)</text>
        <dbReference type="Rhea" id="RHEA:19413"/>
        <dbReference type="Rhea" id="RHEA-COMP:9668"/>
        <dbReference type="Rhea" id="RHEA-COMP:9699"/>
        <dbReference type="ChEBI" id="CHEBI:15378"/>
        <dbReference type="ChEBI" id="CHEBI:30616"/>
        <dbReference type="ChEBI" id="CHEBI:33019"/>
        <dbReference type="ChEBI" id="CHEBI:58095"/>
        <dbReference type="ChEBI" id="CHEBI:78442"/>
        <dbReference type="ChEBI" id="CHEBI:78531"/>
        <dbReference type="ChEBI" id="CHEBI:456215"/>
        <dbReference type="EC" id="6.1.1.20"/>
    </reaction>
</comment>
<dbReference type="InterPro" id="IPR045864">
    <property type="entry name" value="aa-tRNA-synth_II/BPL/LPL"/>
</dbReference>
<feature type="domain" description="FDX-ACB" evidence="14">
    <location>
        <begin position="423"/>
        <end position="526"/>
    </location>
</feature>
<evidence type="ECO:0000259" key="13">
    <source>
        <dbReference type="PROSITE" id="PS50862"/>
    </source>
</evidence>
<keyword evidence="16" id="KW-1185">Reference proteome</keyword>
<dbReference type="Gene3D" id="3.30.930.10">
    <property type="entry name" value="Bira Bifunctional Protein, Domain 2"/>
    <property type="match status" value="1"/>
</dbReference>
<dbReference type="SMART" id="SM00896">
    <property type="entry name" value="FDX-ACB"/>
    <property type="match status" value="1"/>
</dbReference>
<evidence type="ECO:0000256" key="8">
    <source>
        <dbReference type="ARBA" id="ARBA00022946"/>
    </source>
</evidence>